<dbReference type="Proteomes" id="UP000184020">
    <property type="component" value="Unassembled WGS sequence"/>
</dbReference>
<dbReference type="SUPFAM" id="SSF52833">
    <property type="entry name" value="Thioredoxin-like"/>
    <property type="match status" value="1"/>
</dbReference>
<dbReference type="InterPro" id="IPR013740">
    <property type="entry name" value="Redoxin"/>
</dbReference>
<evidence type="ECO:0000259" key="5">
    <source>
        <dbReference type="PROSITE" id="PS51352"/>
    </source>
</evidence>
<dbReference type="EMBL" id="FQWF01000012">
    <property type="protein sequence ID" value="SHG98210.1"/>
    <property type="molecule type" value="Genomic_DNA"/>
</dbReference>
<name>A0A1M5P8U9_9FLAO</name>
<dbReference type="STRING" id="229205.SAMN05444372_112107"/>
<dbReference type="GO" id="GO:0030313">
    <property type="term" value="C:cell envelope"/>
    <property type="evidence" value="ECO:0007669"/>
    <property type="project" value="UniProtKB-SubCell"/>
</dbReference>
<evidence type="ECO:0000256" key="1">
    <source>
        <dbReference type="ARBA" id="ARBA00004196"/>
    </source>
</evidence>
<evidence type="ECO:0000313" key="6">
    <source>
        <dbReference type="EMBL" id="SHG98210.1"/>
    </source>
</evidence>
<dbReference type="CDD" id="cd02966">
    <property type="entry name" value="TlpA_like_family"/>
    <property type="match status" value="1"/>
</dbReference>
<keyword evidence="3" id="KW-1015">Disulfide bond</keyword>
<comment type="subcellular location">
    <subcellularLocation>
        <location evidence="1">Cell envelope</location>
    </subcellularLocation>
</comment>
<dbReference type="InterPro" id="IPR036249">
    <property type="entry name" value="Thioredoxin-like_sf"/>
</dbReference>
<dbReference type="InterPro" id="IPR050553">
    <property type="entry name" value="Thioredoxin_ResA/DsbE_sf"/>
</dbReference>
<organism evidence="6 7">
    <name type="scientific">Flavobacterium micromati</name>
    <dbReference type="NCBI Taxonomy" id="229205"/>
    <lineage>
        <taxon>Bacteria</taxon>
        <taxon>Pseudomonadati</taxon>
        <taxon>Bacteroidota</taxon>
        <taxon>Flavobacteriia</taxon>
        <taxon>Flavobacteriales</taxon>
        <taxon>Flavobacteriaceae</taxon>
        <taxon>Flavobacterium</taxon>
    </lineage>
</organism>
<evidence type="ECO:0000313" key="7">
    <source>
        <dbReference type="Proteomes" id="UP000184020"/>
    </source>
</evidence>
<evidence type="ECO:0000256" key="4">
    <source>
        <dbReference type="ARBA" id="ARBA00023284"/>
    </source>
</evidence>
<dbReference type="Pfam" id="PF08534">
    <property type="entry name" value="Redoxin"/>
    <property type="match status" value="1"/>
</dbReference>
<feature type="domain" description="Thioredoxin" evidence="5">
    <location>
        <begin position="1"/>
        <end position="150"/>
    </location>
</feature>
<accession>A0A1M5P8U9</accession>
<proteinExistence type="predicted"/>
<dbReference type="Pfam" id="PF12543">
    <property type="entry name" value="DUF3738"/>
    <property type="match status" value="1"/>
</dbReference>
<dbReference type="PANTHER" id="PTHR42852">
    <property type="entry name" value="THIOL:DISULFIDE INTERCHANGE PROTEIN DSBE"/>
    <property type="match status" value="1"/>
</dbReference>
<keyword evidence="2" id="KW-0201">Cytochrome c-type biogenesis</keyword>
<protein>
    <submittedName>
        <fullName evidence="6">Soil-associated protein, TIGR03435 family</fullName>
    </submittedName>
</protein>
<evidence type="ECO:0000256" key="3">
    <source>
        <dbReference type="ARBA" id="ARBA00023157"/>
    </source>
</evidence>
<dbReference type="PANTHER" id="PTHR42852:SF6">
    <property type="entry name" value="THIOL:DISULFIDE INTERCHANGE PROTEIN DSBE"/>
    <property type="match status" value="1"/>
</dbReference>
<dbReference type="GO" id="GO:0017004">
    <property type="term" value="P:cytochrome complex assembly"/>
    <property type="evidence" value="ECO:0007669"/>
    <property type="project" value="UniProtKB-KW"/>
</dbReference>
<reference evidence="7" key="1">
    <citation type="submission" date="2016-11" db="EMBL/GenBank/DDBJ databases">
        <authorList>
            <person name="Varghese N."/>
            <person name="Submissions S."/>
        </authorList>
    </citation>
    <scope>NUCLEOTIDE SEQUENCE [LARGE SCALE GENOMIC DNA]</scope>
    <source>
        <strain evidence="7">DSM 17659</strain>
    </source>
</reference>
<dbReference type="AlphaFoldDB" id="A0A1M5P8U9"/>
<dbReference type="InterPro" id="IPR013766">
    <property type="entry name" value="Thioredoxin_domain"/>
</dbReference>
<dbReference type="PROSITE" id="PS51352">
    <property type="entry name" value="THIOREDOXIN_2"/>
    <property type="match status" value="1"/>
</dbReference>
<gene>
    <name evidence="6" type="ORF">SAMN05444372_112107</name>
</gene>
<dbReference type="InterPro" id="IPR017801">
    <property type="entry name" value="DUF3738"/>
</dbReference>
<keyword evidence="7" id="KW-1185">Reference proteome</keyword>
<sequence length="376" mass="43492">MFLNSCNNSEKKHKINITDYILNIPENKNFEDKYIIIEFWATWCGPCLSAVPHINKLQEKYKSNKELVFISMTDEKAEKVLATLNRIEFKTIVVSDQTKKTHRDLEVEKNGIMAIPLTVLIDNKGVIKWKGLPEDLNEQKIDLFLKGGKLNVNKTKINTKNISLKNDFFEKAITIIKNKKIDTTFYLVKAKNENSSMIVNGLTNGKYIVQNKKLSNIISNFTDIPEEQIKISEKFNDLTYNLIYKNTTNKELPKELKIKILNRLNLKEKIYRKEEPVYSLKISNKSKLKISRKTEKNTGHNSESESHLISSGSNINNLIRQVSSTFKIVIVNKTGLNENYDLILSKESLEKLNIDLRSYGLTLEKNMLSTKIYKYE</sequence>
<dbReference type="GO" id="GO:0016491">
    <property type="term" value="F:oxidoreductase activity"/>
    <property type="evidence" value="ECO:0007669"/>
    <property type="project" value="InterPro"/>
</dbReference>
<dbReference type="Gene3D" id="3.40.30.10">
    <property type="entry name" value="Glutaredoxin"/>
    <property type="match status" value="1"/>
</dbReference>
<keyword evidence="4" id="KW-0676">Redox-active center</keyword>
<evidence type="ECO:0000256" key="2">
    <source>
        <dbReference type="ARBA" id="ARBA00022748"/>
    </source>
</evidence>